<dbReference type="AlphaFoldDB" id="A0A5J6LBT7"/>
<gene>
    <name evidence="2" type="ORF">F5I99_05920</name>
</gene>
<evidence type="ECO:0000313" key="3">
    <source>
        <dbReference type="Proteomes" id="UP000325606"/>
    </source>
</evidence>
<dbReference type="Proteomes" id="UP000325606">
    <property type="component" value="Chromosome"/>
</dbReference>
<organism evidence="2 3">
    <name type="scientific">Nitrincola iocasae</name>
    <dbReference type="NCBI Taxonomy" id="2614693"/>
    <lineage>
        <taxon>Bacteria</taxon>
        <taxon>Pseudomonadati</taxon>
        <taxon>Pseudomonadota</taxon>
        <taxon>Gammaproteobacteria</taxon>
        <taxon>Oceanospirillales</taxon>
        <taxon>Oceanospirillaceae</taxon>
        <taxon>Nitrincola</taxon>
    </lineage>
</organism>
<dbReference type="KEGG" id="nik:F5I99_05920"/>
<name>A0A5J6LBT7_9GAMM</name>
<evidence type="ECO:0000256" key="1">
    <source>
        <dbReference type="SAM" id="SignalP"/>
    </source>
</evidence>
<feature type="chain" id="PRO_5023877000" description="Lipoprotein" evidence="1">
    <location>
        <begin position="21"/>
        <end position="251"/>
    </location>
</feature>
<sequence length="251" mass="27551">MFKKILTTGIALTLLSGCNAANVQPTAGDPEVVDTELVDPHSSEGRAELAAQLGGGSVEPIQVTQGDMSGSLQNQLDQLTGRLTLLQEQVIQIRSLTQQTLEQSQMNMTRLQSLTDPQLQQGPSVAGQEEADADYLESTVNEIDQAVAQLLSAMSMQSPQMGEASGPYRIATAFTRNGWILVRFHAQTGETWLADNNNWQALRDTASLNPSSYEVQIERADTDTKGYVAVRIDKRDGRSWWLNDDTWQVLN</sequence>
<reference evidence="2 3" key="1">
    <citation type="submission" date="2019-09" db="EMBL/GenBank/DDBJ databases">
        <title>Nitrincola iocasae sp. nov., a bacterium isolated from the sediment collected at a cold seep field in South China Sea.</title>
        <authorList>
            <person name="Zhang H."/>
            <person name="Wang H."/>
            <person name="Li C."/>
        </authorList>
    </citation>
    <scope>NUCLEOTIDE SEQUENCE [LARGE SCALE GENOMIC DNA]</scope>
    <source>
        <strain evidence="2 3">KXZD1103</strain>
    </source>
</reference>
<evidence type="ECO:0008006" key="4">
    <source>
        <dbReference type="Google" id="ProtNLM"/>
    </source>
</evidence>
<dbReference type="PROSITE" id="PS51257">
    <property type="entry name" value="PROKAR_LIPOPROTEIN"/>
    <property type="match status" value="1"/>
</dbReference>
<keyword evidence="3" id="KW-1185">Reference proteome</keyword>
<accession>A0A5J6LBT7</accession>
<protein>
    <recommendedName>
        <fullName evidence="4">Lipoprotein</fullName>
    </recommendedName>
</protein>
<dbReference type="EMBL" id="CP044222">
    <property type="protein sequence ID" value="QEW06069.1"/>
    <property type="molecule type" value="Genomic_DNA"/>
</dbReference>
<feature type="signal peptide" evidence="1">
    <location>
        <begin position="1"/>
        <end position="20"/>
    </location>
</feature>
<evidence type="ECO:0000313" key="2">
    <source>
        <dbReference type="EMBL" id="QEW06069.1"/>
    </source>
</evidence>
<keyword evidence="1" id="KW-0732">Signal</keyword>
<dbReference type="RefSeq" id="WP_151054100.1">
    <property type="nucleotide sequence ID" value="NZ_CP044222.1"/>
</dbReference>
<proteinExistence type="predicted"/>